<comment type="caution">
    <text evidence="1">The sequence shown here is derived from an EMBL/GenBank/DDBJ whole genome shotgun (WGS) entry which is preliminary data.</text>
</comment>
<organism evidence="1 2">
    <name type="scientific">Trichomalopsis sarcophagae</name>
    <dbReference type="NCBI Taxonomy" id="543379"/>
    <lineage>
        <taxon>Eukaryota</taxon>
        <taxon>Metazoa</taxon>
        <taxon>Ecdysozoa</taxon>
        <taxon>Arthropoda</taxon>
        <taxon>Hexapoda</taxon>
        <taxon>Insecta</taxon>
        <taxon>Pterygota</taxon>
        <taxon>Neoptera</taxon>
        <taxon>Endopterygota</taxon>
        <taxon>Hymenoptera</taxon>
        <taxon>Apocrita</taxon>
        <taxon>Proctotrupomorpha</taxon>
        <taxon>Chalcidoidea</taxon>
        <taxon>Pteromalidae</taxon>
        <taxon>Pteromalinae</taxon>
        <taxon>Trichomalopsis</taxon>
    </lineage>
</organism>
<dbReference type="AlphaFoldDB" id="A0A232EGC5"/>
<accession>A0A232EGC5</accession>
<protein>
    <submittedName>
        <fullName evidence="1">Uncharacterized protein</fullName>
    </submittedName>
</protein>
<proteinExistence type="predicted"/>
<keyword evidence="2" id="KW-1185">Reference proteome</keyword>
<dbReference type="EMBL" id="NNAY01004784">
    <property type="protein sequence ID" value="OXU17415.1"/>
    <property type="molecule type" value="Genomic_DNA"/>
</dbReference>
<evidence type="ECO:0000313" key="2">
    <source>
        <dbReference type="Proteomes" id="UP000215335"/>
    </source>
</evidence>
<dbReference type="Proteomes" id="UP000215335">
    <property type="component" value="Unassembled WGS sequence"/>
</dbReference>
<reference evidence="1 2" key="1">
    <citation type="journal article" date="2017" name="Curr. Biol.">
        <title>The Evolution of Venom by Co-option of Single-Copy Genes.</title>
        <authorList>
            <person name="Martinson E.O."/>
            <person name="Mrinalini"/>
            <person name="Kelkar Y.D."/>
            <person name="Chang C.H."/>
            <person name="Werren J.H."/>
        </authorList>
    </citation>
    <scope>NUCLEOTIDE SEQUENCE [LARGE SCALE GENOMIC DNA]</scope>
    <source>
        <strain evidence="1 2">Alberta</strain>
        <tissue evidence="1">Whole body</tissue>
    </source>
</reference>
<evidence type="ECO:0000313" key="1">
    <source>
        <dbReference type="EMBL" id="OXU17415.1"/>
    </source>
</evidence>
<gene>
    <name evidence="1" type="ORF">TSAR_016434</name>
</gene>
<sequence>MLCQGTDLAHSQGVRRIEHAANTNTSKYRRFTLESVVAAIE</sequence>
<name>A0A232EGC5_9HYME</name>